<proteinExistence type="predicted"/>
<protein>
    <submittedName>
        <fullName evidence="2">Ankyrin repeat protein</fullName>
    </submittedName>
</protein>
<reference evidence="2" key="1">
    <citation type="submission" date="2020-06" db="EMBL/GenBank/DDBJ databases">
        <authorList>
            <consortium name="Plant Systems Biology data submission"/>
        </authorList>
    </citation>
    <scope>NUCLEOTIDE SEQUENCE</scope>
    <source>
        <strain evidence="2">D6</strain>
    </source>
</reference>
<evidence type="ECO:0000313" key="3">
    <source>
        <dbReference type="Proteomes" id="UP001153069"/>
    </source>
</evidence>
<feature type="region of interest" description="Disordered" evidence="1">
    <location>
        <begin position="23"/>
        <end position="51"/>
    </location>
</feature>
<evidence type="ECO:0000313" key="2">
    <source>
        <dbReference type="EMBL" id="CAB9513807.1"/>
    </source>
</evidence>
<dbReference type="OrthoDB" id="75611at2759"/>
<organism evidence="2 3">
    <name type="scientific">Seminavis robusta</name>
    <dbReference type="NCBI Taxonomy" id="568900"/>
    <lineage>
        <taxon>Eukaryota</taxon>
        <taxon>Sar</taxon>
        <taxon>Stramenopiles</taxon>
        <taxon>Ochrophyta</taxon>
        <taxon>Bacillariophyta</taxon>
        <taxon>Bacillariophyceae</taxon>
        <taxon>Bacillariophycidae</taxon>
        <taxon>Naviculales</taxon>
        <taxon>Naviculaceae</taxon>
        <taxon>Seminavis</taxon>
    </lineage>
</organism>
<dbReference type="Pfam" id="PF13637">
    <property type="entry name" value="Ank_4"/>
    <property type="match status" value="1"/>
</dbReference>
<dbReference type="AlphaFoldDB" id="A0A9N8HIB7"/>
<sequence length="266" mass="30377">MDTIFLQGFCRCLRRIIMSSDRSDNTRTAESIPPPVDSTNHTINTNTTPNTATTKSPLLLAGDEILMQGILPHVGVGQYAFIGPVNKKMNQLYKEYCKVELKKSPRRVHKDKPDNPLIDRRWRSAEITDTLDSETFCNLSRAEYWLKDDSYYSTHKAPDRDDVANAIAKFGNITLMQWARQQGFPWDEQTCFLAAYSGHLEMLQWLRKNGCPWNEWTCSSAAQNGQLEILSGLMKTVVHGMGGHVQELLKWIWKCSMVKSNWLSMA</sequence>
<dbReference type="EMBL" id="CAICTM010000613">
    <property type="protein sequence ID" value="CAB9513807.1"/>
    <property type="molecule type" value="Genomic_DNA"/>
</dbReference>
<dbReference type="InterPro" id="IPR002110">
    <property type="entry name" value="Ankyrin_rpt"/>
</dbReference>
<gene>
    <name evidence="2" type="ORF">SEMRO_614_G175730.1</name>
</gene>
<dbReference type="SUPFAM" id="SSF140860">
    <property type="entry name" value="Pseudo ankyrin repeat-like"/>
    <property type="match status" value="1"/>
</dbReference>
<feature type="compositionally biased region" description="Low complexity" evidence="1">
    <location>
        <begin position="39"/>
        <end position="51"/>
    </location>
</feature>
<dbReference type="Proteomes" id="UP001153069">
    <property type="component" value="Unassembled WGS sequence"/>
</dbReference>
<evidence type="ECO:0000256" key="1">
    <source>
        <dbReference type="SAM" id="MobiDB-lite"/>
    </source>
</evidence>
<comment type="caution">
    <text evidence="2">The sequence shown here is derived from an EMBL/GenBank/DDBJ whole genome shotgun (WGS) entry which is preliminary data.</text>
</comment>
<keyword evidence="3" id="KW-1185">Reference proteome</keyword>
<accession>A0A9N8HIB7</accession>
<name>A0A9N8HIB7_9STRA</name>